<dbReference type="Pfam" id="PF13646">
    <property type="entry name" value="HEAT_2"/>
    <property type="match status" value="1"/>
</dbReference>
<dbReference type="InterPro" id="IPR008332">
    <property type="entry name" value="MethylG_MeTrfase_N"/>
</dbReference>
<dbReference type="InterPro" id="IPR013542">
    <property type="entry name" value="QueG_DUF1730"/>
</dbReference>
<dbReference type="PROSITE" id="PS00198">
    <property type="entry name" value="4FE4S_FER_1"/>
    <property type="match status" value="1"/>
</dbReference>
<comment type="caution">
    <text evidence="18">The sequence shown here is derived from an EMBL/GenBank/DDBJ whole genome shotgun (WGS) entry which is preliminary data.</text>
</comment>
<keyword evidence="8 15" id="KW-0227">DNA damage</keyword>
<dbReference type="Gene3D" id="1.10.10.10">
    <property type="entry name" value="Winged helix-like DNA-binding domain superfamily/Winged helix DNA-binding domain"/>
    <property type="match status" value="1"/>
</dbReference>
<feature type="region of interest" description="Disordered" evidence="16">
    <location>
        <begin position="385"/>
        <end position="459"/>
    </location>
</feature>
<dbReference type="Pfam" id="PF08331">
    <property type="entry name" value="QueG_DUF1730"/>
    <property type="match status" value="1"/>
</dbReference>
<evidence type="ECO:0000256" key="12">
    <source>
        <dbReference type="ARBA" id="ARBA00023014"/>
    </source>
</evidence>
<organism evidence="18 19">
    <name type="scientific">Saccharibacillus endophyticus</name>
    <dbReference type="NCBI Taxonomy" id="2060666"/>
    <lineage>
        <taxon>Bacteria</taxon>
        <taxon>Bacillati</taxon>
        <taxon>Bacillota</taxon>
        <taxon>Bacilli</taxon>
        <taxon>Bacillales</taxon>
        <taxon>Paenibacillaceae</taxon>
        <taxon>Saccharibacillus</taxon>
    </lineage>
</organism>
<dbReference type="InterPro" id="IPR011989">
    <property type="entry name" value="ARM-like"/>
</dbReference>
<feature type="domain" description="4Fe-4S ferredoxin-type" evidence="17">
    <location>
        <begin position="189"/>
        <end position="221"/>
    </location>
</feature>
<dbReference type="InterPro" id="IPR004453">
    <property type="entry name" value="QueG"/>
</dbReference>
<dbReference type="NCBIfam" id="TIGR00276">
    <property type="entry name" value="tRNA epoxyqueuosine(34) reductase QueG"/>
    <property type="match status" value="1"/>
</dbReference>
<evidence type="ECO:0000313" key="18">
    <source>
        <dbReference type="EMBL" id="GGH81385.1"/>
    </source>
</evidence>
<dbReference type="EMBL" id="BMDD01000004">
    <property type="protein sequence ID" value="GGH81385.1"/>
    <property type="molecule type" value="Genomic_DNA"/>
</dbReference>
<evidence type="ECO:0000256" key="5">
    <source>
        <dbReference type="ARBA" id="ARBA00022679"/>
    </source>
</evidence>
<evidence type="ECO:0000256" key="13">
    <source>
        <dbReference type="ARBA" id="ARBA00023204"/>
    </source>
</evidence>
<gene>
    <name evidence="18" type="ORF">GCM10007362_31100</name>
</gene>
<feature type="compositionally biased region" description="Basic and acidic residues" evidence="16">
    <location>
        <begin position="441"/>
        <end position="457"/>
    </location>
</feature>
<protein>
    <recommendedName>
        <fullName evidence="15">Methylated-DNA--protein-cysteine methyltransferase</fullName>
        <ecNumber evidence="15">2.1.1.63</ecNumber>
    </recommendedName>
    <alternativeName>
        <fullName evidence="15">6-O-methylguanine-DNA methyltransferase</fullName>
        <shortName evidence="15">MGMT</shortName>
    </alternativeName>
    <alternativeName>
        <fullName evidence="15">O-6-methylguanine-DNA-alkyltransferase</fullName>
    </alternativeName>
</protein>
<dbReference type="InterPro" id="IPR036631">
    <property type="entry name" value="MGMT_N_sf"/>
</dbReference>
<evidence type="ECO:0000256" key="10">
    <source>
        <dbReference type="ARBA" id="ARBA00023002"/>
    </source>
</evidence>
<keyword evidence="2" id="KW-0004">4Fe-4S</keyword>
<evidence type="ECO:0000256" key="16">
    <source>
        <dbReference type="SAM" id="MobiDB-lite"/>
    </source>
</evidence>
<sequence length="658" mass="71833">MNEREKSGVGVQTASWEMLKREIIEAAPSFGIDDIGFASADPFLSLRVRLEQHRAKGFESGFEEPDLDKRTYPALSHEDPQSLIAIAVAYPSKLENAPKSEPGRTRGMMARSAWGRDYHFVLREAMERLVAFIKEKVPWASVVNMVDTGVLSDRAVAHRAGIGFQGKNCMIISPKYGSWIYLGELITNIPFSADEEVQDDCGDCTRCIDACPTGALVGPGELNAQRCVSFLTQTKGLLSEEFMMKIGNRLYGCDTCQIVCPKNKGKHWPHHAQLQPDPEKAKPLLLPILDLSNRQFKEQFGDTAAAWRGRGPIQRNAVIALGNFKDETALPKLAEVLVSDPRPVMRGTAAWSIGRIGGSAAEEALLAAQPLEQDEEVLERIGLALSEAREGRKPRPAKGDPSRRGQAGEPDARLGSEAQDAAASQASGSAASVVETVKPSESSESRSGHEAEGDFANRTDVSVIPVEPAAVSVPRSSTETLFYDEMQSPIGPLVLTTSRKGLCRIDFGTFESHAASLELWAKRWFGVIELVRKPDAIKPYKKQLFEYLTGRRQTFDLELDLQGTPFQIEVWRALEQIGYGETVSYKRIAEAVGRPTAVRAVGGANNRNPLPLVLPCHRVVGANGKLVGYAGGLDAKKKLLAIEHRGLHADSGKGRSES</sequence>
<comment type="function">
    <text evidence="15">Involved in the cellular defense against the biological effects of O6-methylguanine (O6-MeG) and O4-methylthymine (O4-MeT) in DNA. Repairs the methylated nucleobase in DNA by stoichiometrically transferring the methyl group to a cysteine residue in the enzyme. This is a suicide reaction: the enzyme is irreversibly inactivated.</text>
</comment>
<dbReference type="NCBIfam" id="TIGR00589">
    <property type="entry name" value="ogt"/>
    <property type="match status" value="1"/>
</dbReference>
<dbReference type="InterPro" id="IPR004155">
    <property type="entry name" value="PBS_lyase_HEAT"/>
</dbReference>
<dbReference type="Gene3D" id="1.25.10.10">
    <property type="entry name" value="Leucine-rich Repeat Variant"/>
    <property type="match status" value="1"/>
</dbReference>
<evidence type="ECO:0000256" key="15">
    <source>
        <dbReference type="HAMAP-Rule" id="MF_00772"/>
    </source>
</evidence>
<feature type="active site" description="Nucleophile; methyl group acceptor" evidence="15">
    <location>
        <position position="616"/>
    </location>
</feature>
<dbReference type="Gene3D" id="3.30.70.20">
    <property type="match status" value="1"/>
</dbReference>
<evidence type="ECO:0000256" key="2">
    <source>
        <dbReference type="ARBA" id="ARBA00022485"/>
    </source>
</evidence>
<dbReference type="Pfam" id="PF01035">
    <property type="entry name" value="DNA_binding_1"/>
    <property type="match status" value="1"/>
</dbReference>
<reference evidence="19" key="1">
    <citation type="journal article" date="2019" name="Int. J. Syst. Evol. Microbiol.">
        <title>The Global Catalogue of Microorganisms (GCM) 10K type strain sequencing project: providing services to taxonomists for standard genome sequencing and annotation.</title>
        <authorList>
            <consortium name="The Broad Institute Genomics Platform"/>
            <consortium name="The Broad Institute Genome Sequencing Center for Infectious Disease"/>
            <person name="Wu L."/>
            <person name="Ma J."/>
        </authorList>
    </citation>
    <scope>NUCLEOTIDE SEQUENCE [LARGE SCALE GENOMIC DNA]</scope>
    <source>
        <strain evidence="19">CCM 8702</strain>
    </source>
</reference>
<accession>A0ABQ1ZXX8</accession>
<proteinExistence type="inferred from homology"/>
<evidence type="ECO:0000256" key="3">
    <source>
        <dbReference type="ARBA" id="ARBA00022490"/>
    </source>
</evidence>
<dbReference type="InterPro" id="IPR017896">
    <property type="entry name" value="4Fe4S_Fe-S-bd"/>
</dbReference>
<keyword evidence="7" id="KW-0479">Metal-binding</keyword>
<keyword evidence="3 15" id="KW-0963">Cytoplasm</keyword>
<dbReference type="Pfam" id="PF13484">
    <property type="entry name" value="Fer4_16"/>
    <property type="match status" value="1"/>
</dbReference>
<comment type="similarity">
    <text evidence="15">Belongs to the MGMT family.</text>
</comment>
<keyword evidence="5 15" id="KW-0808">Transferase</keyword>
<keyword evidence="9" id="KW-0671">Queuosine biosynthesis</keyword>
<evidence type="ECO:0000256" key="7">
    <source>
        <dbReference type="ARBA" id="ARBA00022723"/>
    </source>
</evidence>
<dbReference type="SUPFAM" id="SSF53155">
    <property type="entry name" value="Methylated DNA-protein cysteine methyltransferase domain"/>
    <property type="match status" value="1"/>
</dbReference>
<dbReference type="HAMAP" id="MF_00772">
    <property type="entry name" value="OGT"/>
    <property type="match status" value="1"/>
</dbReference>
<evidence type="ECO:0000256" key="9">
    <source>
        <dbReference type="ARBA" id="ARBA00022785"/>
    </source>
</evidence>
<keyword evidence="19" id="KW-1185">Reference proteome</keyword>
<evidence type="ECO:0000256" key="8">
    <source>
        <dbReference type="ARBA" id="ARBA00022763"/>
    </source>
</evidence>
<comment type="catalytic activity">
    <reaction evidence="1 15">
        <text>a 4-O-methyl-thymidine in DNA + L-cysteinyl-[protein] = a thymidine in DNA + S-methyl-L-cysteinyl-[protein]</text>
        <dbReference type="Rhea" id="RHEA:53428"/>
        <dbReference type="Rhea" id="RHEA-COMP:10131"/>
        <dbReference type="Rhea" id="RHEA-COMP:10132"/>
        <dbReference type="Rhea" id="RHEA-COMP:13555"/>
        <dbReference type="Rhea" id="RHEA-COMP:13556"/>
        <dbReference type="ChEBI" id="CHEBI:29950"/>
        <dbReference type="ChEBI" id="CHEBI:82612"/>
        <dbReference type="ChEBI" id="CHEBI:137386"/>
        <dbReference type="ChEBI" id="CHEBI:137387"/>
        <dbReference type="EC" id="2.1.1.63"/>
    </reaction>
</comment>
<evidence type="ECO:0000313" key="19">
    <source>
        <dbReference type="Proteomes" id="UP000605427"/>
    </source>
</evidence>
<feature type="compositionally biased region" description="Low complexity" evidence="16">
    <location>
        <begin position="415"/>
        <end position="435"/>
    </location>
</feature>
<dbReference type="InterPro" id="IPR014048">
    <property type="entry name" value="MethylDNA_cys_MeTrfase_DNA-bd"/>
</dbReference>
<comment type="subcellular location">
    <subcellularLocation>
        <location evidence="15">Cytoplasm</location>
    </subcellularLocation>
</comment>
<evidence type="ECO:0000256" key="4">
    <source>
        <dbReference type="ARBA" id="ARBA00022603"/>
    </source>
</evidence>
<dbReference type="SUPFAM" id="SSF46767">
    <property type="entry name" value="Methylated DNA-protein cysteine methyltransferase, C-terminal domain"/>
    <property type="match status" value="1"/>
</dbReference>
<evidence type="ECO:0000256" key="1">
    <source>
        <dbReference type="ARBA" id="ARBA00001286"/>
    </source>
</evidence>
<dbReference type="CDD" id="cd06445">
    <property type="entry name" value="ATase"/>
    <property type="match status" value="1"/>
</dbReference>
<dbReference type="RefSeq" id="WP_172245190.1">
    <property type="nucleotide sequence ID" value="NZ_BMDD01000004.1"/>
</dbReference>
<dbReference type="InterPro" id="IPR036388">
    <property type="entry name" value="WH-like_DNA-bd_sf"/>
</dbReference>
<comment type="catalytic activity">
    <reaction evidence="14 15">
        <text>a 6-O-methyl-2'-deoxyguanosine in DNA + L-cysteinyl-[protein] = S-methyl-L-cysteinyl-[protein] + a 2'-deoxyguanosine in DNA</text>
        <dbReference type="Rhea" id="RHEA:24000"/>
        <dbReference type="Rhea" id="RHEA-COMP:10131"/>
        <dbReference type="Rhea" id="RHEA-COMP:10132"/>
        <dbReference type="Rhea" id="RHEA-COMP:11367"/>
        <dbReference type="Rhea" id="RHEA-COMP:11368"/>
        <dbReference type="ChEBI" id="CHEBI:29950"/>
        <dbReference type="ChEBI" id="CHEBI:82612"/>
        <dbReference type="ChEBI" id="CHEBI:85445"/>
        <dbReference type="ChEBI" id="CHEBI:85448"/>
        <dbReference type="EC" id="2.1.1.63"/>
    </reaction>
</comment>
<dbReference type="InterPro" id="IPR036217">
    <property type="entry name" value="MethylDNA_cys_MeTrfase_DNAb"/>
</dbReference>
<evidence type="ECO:0000259" key="17">
    <source>
        <dbReference type="PROSITE" id="PS51379"/>
    </source>
</evidence>
<evidence type="ECO:0000256" key="6">
    <source>
        <dbReference type="ARBA" id="ARBA00022694"/>
    </source>
</evidence>
<keyword evidence="10" id="KW-0560">Oxidoreductase</keyword>
<dbReference type="EC" id="2.1.1.63" evidence="15"/>
<feature type="compositionally biased region" description="Basic and acidic residues" evidence="16">
    <location>
        <begin position="387"/>
        <end position="403"/>
    </location>
</feature>
<evidence type="ECO:0000256" key="11">
    <source>
        <dbReference type="ARBA" id="ARBA00023004"/>
    </source>
</evidence>
<dbReference type="PANTHER" id="PTHR30002">
    <property type="entry name" value="EPOXYQUEUOSINE REDUCTASE"/>
    <property type="match status" value="1"/>
</dbReference>
<dbReference type="Pfam" id="PF02870">
    <property type="entry name" value="Methyltransf_1N"/>
    <property type="match status" value="1"/>
</dbReference>
<dbReference type="PANTHER" id="PTHR30002:SF4">
    <property type="entry name" value="EPOXYQUEUOSINE REDUCTASE"/>
    <property type="match status" value="1"/>
</dbReference>
<keyword evidence="12" id="KW-0411">Iron-sulfur</keyword>
<dbReference type="InterPro" id="IPR017900">
    <property type="entry name" value="4Fe4S_Fe_S_CS"/>
</dbReference>
<dbReference type="Proteomes" id="UP000605427">
    <property type="component" value="Unassembled WGS sequence"/>
</dbReference>
<keyword evidence="13 15" id="KW-0234">DNA repair</keyword>
<dbReference type="Gene3D" id="3.30.160.70">
    <property type="entry name" value="Methylated DNA-protein cysteine methyltransferase domain"/>
    <property type="match status" value="1"/>
</dbReference>
<dbReference type="SMART" id="SM00567">
    <property type="entry name" value="EZ_HEAT"/>
    <property type="match status" value="2"/>
</dbReference>
<dbReference type="PROSITE" id="PS51379">
    <property type="entry name" value="4FE4S_FER_2"/>
    <property type="match status" value="1"/>
</dbReference>
<dbReference type="PROSITE" id="PS00374">
    <property type="entry name" value="MGMT"/>
    <property type="match status" value="1"/>
</dbReference>
<name>A0ABQ1ZXX8_9BACL</name>
<evidence type="ECO:0000256" key="14">
    <source>
        <dbReference type="ARBA" id="ARBA00049348"/>
    </source>
</evidence>
<dbReference type="InterPro" id="IPR023546">
    <property type="entry name" value="MGMT"/>
</dbReference>
<dbReference type="InterPro" id="IPR016024">
    <property type="entry name" value="ARM-type_fold"/>
</dbReference>
<dbReference type="SUPFAM" id="SSF46548">
    <property type="entry name" value="alpha-helical ferredoxin"/>
    <property type="match status" value="1"/>
</dbReference>
<keyword evidence="6" id="KW-0819">tRNA processing</keyword>
<dbReference type="InterPro" id="IPR001497">
    <property type="entry name" value="MethylDNA_cys_MeTrfase_AS"/>
</dbReference>
<comment type="miscellaneous">
    <text evidence="15">This enzyme catalyzes only one turnover and therefore is not strictly catalytic. According to one definition, an enzyme is a biocatalyst that acts repeatedly and over many reaction cycles.</text>
</comment>
<dbReference type="SUPFAM" id="SSF48371">
    <property type="entry name" value="ARM repeat"/>
    <property type="match status" value="1"/>
</dbReference>
<keyword evidence="4 15" id="KW-0489">Methyltransferase</keyword>
<keyword evidence="11" id="KW-0408">Iron</keyword>